<feature type="transmembrane region" description="Helical" evidence="9">
    <location>
        <begin position="35"/>
        <end position="58"/>
    </location>
</feature>
<name>A0ABP8LEJ8_9MICO</name>
<feature type="transmembrane region" description="Helical" evidence="9">
    <location>
        <begin position="109"/>
        <end position="127"/>
    </location>
</feature>
<dbReference type="RefSeq" id="WP_345216840.1">
    <property type="nucleotide sequence ID" value="NZ_BAABGN010000011.1"/>
</dbReference>
<feature type="region of interest" description="Disordered" evidence="8">
    <location>
        <begin position="493"/>
        <end position="519"/>
    </location>
</feature>
<keyword evidence="3" id="KW-1003">Cell membrane</keyword>
<proteinExistence type="inferred from homology"/>
<feature type="transmembrane region" description="Helical" evidence="9">
    <location>
        <begin position="326"/>
        <end position="347"/>
    </location>
</feature>
<evidence type="ECO:0000256" key="8">
    <source>
        <dbReference type="SAM" id="MobiDB-lite"/>
    </source>
</evidence>
<feature type="transmembrane region" description="Helical" evidence="9">
    <location>
        <begin position="78"/>
        <end position="97"/>
    </location>
</feature>
<gene>
    <name evidence="11" type="ORF">GCM10023169_27640</name>
</gene>
<dbReference type="InterPro" id="IPR050586">
    <property type="entry name" value="CPA3_Na-H_Antiporter_D"/>
</dbReference>
<evidence type="ECO:0000256" key="3">
    <source>
        <dbReference type="ARBA" id="ARBA00022475"/>
    </source>
</evidence>
<feature type="transmembrane region" description="Helical" evidence="9">
    <location>
        <begin position="164"/>
        <end position="188"/>
    </location>
</feature>
<keyword evidence="4 7" id="KW-0812">Transmembrane</keyword>
<dbReference type="InterPro" id="IPR003918">
    <property type="entry name" value="NADH_UbQ_OxRdtase"/>
</dbReference>
<dbReference type="PRINTS" id="PR01437">
    <property type="entry name" value="NUOXDRDTASE4"/>
</dbReference>
<accession>A0ABP8LEJ8</accession>
<dbReference type="EMBL" id="BAABGN010000011">
    <property type="protein sequence ID" value="GAA4427517.1"/>
    <property type="molecule type" value="Genomic_DNA"/>
</dbReference>
<evidence type="ECO:0000313" key="12">
    <source>
        <dbReference type="Proteomes" id="UP001500622"/>
    </source>
</evidence>
<dbReference type="InterPro" id="IPR001750">
    <property type="entry name" value="ND/Mrp_TM"/>
</dbReference>
<feature type="transmembrane region" description="Helical" evidence="9">
    <location>
        <begin position="6"/>
        <end position="23"/>
    </location>
</feature>
<feature type="transmembrane region" description="Helical" evidence="9">
    <location>
        <begin position="368"/>
        <end position="386"/>
    </location>
</feature>
<dbReference type="NCBIfam" id="NF009308">
    <property type="entry name" value="PRK12665.1"/>
    <property type="match status" value="1"/>
</dbReference>
<evidence type="ECO:0000256" key="9">
    <source>
        <dbReference type="SAM" id="Phobius"/>
    </source>
</evidence>
<keyword evidence="12" id="KW-1185">Reference proteome</keyword>
<evidence type="ECO:0000256" key="5">
    <source>
        <dbReference type="ARBA" id="ARBA00022989"/>
    </source>
</evidence>
<keyword evidence="5 9" id="KW-1133">Transmembrane helix</keyword>
<comment type="similarity">
    <text evidence="2">Belongs to the CPA3 antiporters (TC 2.A.63) subunit D family.</text>
</comment>
<evidence type="ECO:0000313" key="11">
    <source>
        <dbReference type="EMBL" id="GAA4427517.1"/>
    </source>
</evidence>
<organism evidence="11 12">
    <name type="scientific">Georgenia halophila</name>
    <dbReference type="NCBI Taxonomy" id="620889"/>
    <lineage>
        <taxon>Bacteria</taxon>
        <taxon>Bacillati</taxon>
        <taxon>Actinomycetota</taxon>
        <taxon>Actinomycetes</taxon>
        <taxon>Micrococcales</taxon>
        <taxon>Bogoriellaceae</taxon>
        <taxon>Georgenia</taxon>
    </lineage>
</organism>
<evidence type="ECO:0000256" key="6">
    <source>
        <dbReference type="ARBA" id="ARBA00023136"/>
    </source>
</evidence>
<evidence type="ECO:0000256" key="2">
    <source>
        <dbReference type="ARBA" id="ARBA00005346"/>
    </source>
</evidence>
<feature type="transmembrane region" description="Helical" evidence="9">
    <location>
        <begin position="271"/>
        <end position="292"/>
    </location>
</feature>
<evidence type="ECO:0000256" key="4">
    <source>
        <dbReference type="ARBA" id="ARBA00022692"/>
    </source>
</evidence>
<evidence type="ECO:0000256" key="1">
    <source>
        <dbReference type="ARBA" id="ARBA00004651"/>
    </source>
</evidence>
<dbReference type="PANTHER" id="PTHR42703:SF1">
    <property type="entry name" value="NA(+)_H(+) ANTIPORTER SUBUNIT D1"/>
    <property type="match status" value="1"/>
</dbReference>
<evidence type="ECO:0000259" key="10">
    <source>
        <dbReference type="Pfam" id="PF00361"/>
    </source>
</evidence>
<dbReference type="Pfam" id="PF00361">
    <property type="entry name" value="Proton_antipo_M"/>
    <property type="match status" value="1"/>
</dbReference>
<protein>
    <submittedName>
        <fullName evidence="11">Na+/H+ antiporter subunit D</fullName>
    </submittedName>
</protein>
<feature type="transmembrane region" description="Helical" evidence="9">
    <location>
        <begin position="406"/>
        <end position="429"/>
    </location>
</feature>
<reference evidence="12" key="1">
    <citation type="journal article" date="2019" name="Int. J. Syst. Evol. Microbiol.">
        <title>The Global Catalogue of Microorganisms (GCM) 10K type strain sequencing project: providing services to taxonomists for standard genome sequencing and annotation.</title>
        <authorList>
            <consortium name="The Broad Institute Genomics Platform"/>
            <consortium name="The Broad Institute Genome Sequencing Center for Infectious Disease"/>
            <person name="Wu L."/>
            <person name="Ma J."/>
        </authorList>
    </citation>
    <scope>NUCLEOTIDE SEQUENCE [LARGE SCALE GENOMIC DNA]</scope>
    <source>
        <strain evidence="12">JCM 17810</strain>
    </source>
</reference>
<feature type="domain" description="NADH:quinone oxidoreductase/Mrp antiporter transmembrane" evidence="10">
    <location>
        <begin position="129"/>
        <end position="404"/>
    </location>
</feature>
<dbReference type="PANTHER" id="PTHR42703">
    <property type="entry name" value="NADH DEHYDROGENASE"/>
    <property type="match status" value="1"/>
</dbReference>
<dbReference type="Proteomes" id="UP001500622">
    <property type="component" value="Unassembled WGS sequence"/>
</dbReference>
<feature type="transmembrane region" description="Helical" evidence="9">
    <location>
        <begin position="299"/>
        <end position="320"/>
    </location>
</feature>
<feature type="transmembrane region" description="Helical" evidence="9">
    <location>
        <begin position="450"/>
        <end position="472"/>
    </location>
</feature>
<comment type="subcellular location">
    <subcellularLocation>
        <location evidence="1">Cell membrane</location>
        <topology evidence="1">Multi-pass membrane protein</topology>
    </subcellularLocation>
    <subcellularLocation>
        <location evidence="7">Membrane</location>
        <topology evidence="7">Multi-pass membrane protein</topology>
    </subcellularLocation>
</comment>
<evidence type="ECO:0000256" key="7">
    <source>
        <dbReference type="RuleBase" id="RU000320"/>
    </source>
</evidence>
<keyword evidence="6 9" id="KW-0472">Membrane</keyword>
<feature type="transmembrane region" description="Helical" evidence="9">
    <location>
        <begin position="133"/>
        <end position="152"/>
    </location>
</feature>
<sequence>MNWLVAVPVVLPLIGAGFALALARYPAVQRIVSLTALTVVLVAAVTMLVLVDAGPIVMDVGGWAAPVGISLVVDRLSALLLVVSVAVTLAVLLYSLAQGLADGDDGAPLAVYHPTFLVLSAGVSTSFLSGDLFNLYVGFEVLLAASFVLITLGGSRDRIRAGTIYVVVSLLGSIIFLIGIALVYAATGTLNLAQLALRLPDIDPGTQLALQVMLLVAFGIKAAVFPLSAWLPDAYPTAPAPVTAVFAGLLTKVGVYAIIRTQVLLFPDGRLDHLLMVAALATMIIGILGAVAQDDIKRMLSFTLVSHIGFMVWGVAMASVAGLSAAIFYVVHHITVQTSLFLVAGLIERRGGTTSLVRLGSLARLSPLLALLFFVPAMNLAGIPPMSGFLGKAGLVEAAAADGGGLSYALIAGGLLTSLLTLYAIAKAWNMAFWQEAPEQLPSARTPPGLVGPAAALVAFSLFLAVAAGPLYGYTNSAATDLRARTPYINSVLPEGGRGTGVSDQVSDDGQRGQPEEEG</sequence>
<comment type="caution">
    <text evidence="11">The sequence shown here is derived from an EMBL/GenBank/DDBJ whole genome shotgun (WGS) entry which is preliminary data.</text>
</comment>
<feature type="transmembrane region" description="Helical" evidence="9">
    <location>
        <begin position="208"/>
        <end position="231"/>
    </location>
</feature>
<feature type="compositionally biased region" description="Basic and acidic residues" evidence="8">
    <location>
        <begin position="509"/>
        <end position="519"/>
    </location>
</feature>
<feature type="transmembrane region" description="Helical" evidence="9">
    <location>
        <begin position="238"/>
        <end position="259"/>
    </location>
</feature>